<reference evidence="2" key="1">
    <citation type="submission" date="2015-04" db="EMBL/GenBank/DDBJ databases">
        <title>Physiological reanalysis, assessment of diazotrophy, and genome sequences of multiple isolates of Streptomyces thermoautotrophicus.</title>
        <authorList>
            <person name="MacKellar D.C."/>
            <person name="Lieber L."/>
            <person name="Norman J."/>
            <person name="Bolger A."/>
            <person name="Tobin C."/>
            <person name="Murray J.W."/>
            <person name="Chang R."/>
            <person name="Ford T."/>
            <person name="Nguyen P.Q."/>
            <person name="Woodward J."/>
            <person name="Permingeat H."/>
            <person name="Joshi N.S."/>
            <person name="Silver P.A."/>
            <person name="Usadel B."/>
            <person name="Rutherford A.W."/>
            <person name="Friesen M."/>
            <person name="Prell J."/>
        </authorList>
    </citation>
    <scope>NUCLEOTIDE SEQUENCE [LARGE SCALE GENOMIC DNA]</scope>
    <source>
        <strain evidence="2">H1</strain>
    </source>
</reference>
<dbReference type="InterPro" id="IPR007822">
    <property type="entry name" value="LANC-like"/>
</dbReference>
<dbReference type="OrthoDB" id="1882482at2"/>
<dbReference type="InterPro" id="IPR033889">
    <property type="entry name" value="LanC"/>
</dbReference>
<accession>A0A132MUX9</accession>
<dbReference type="PATRIC" id="fig|1469144.10.peg.2888"/>
<dbReference type="SUPFAM" id="SSF158745">
    <property type="entry name" value="LanC-like"/>
    <property type="match status" value="1"/>
</dbReference>
<keyword evidence="2" id="KW-1185">Reference proteome</keyword>
<dbReference type="PRINTS" id="PR01950">
    <property type="entry name" value="LANCSUPER"/>
</dbReference>
<name>A0A132MUX9_9ACTN</name>
<evidence type="ECO:0008006" key="3">
    <source>
        <dbReference type="Google" id="ProtNLM"/>
    </source>
</evidence>
<dbReference type="Proteomes" id="UP000070188">
    <property type="component" value="Unassembled WGS sequence"/>
</dbReference>
<dbReference type="Gene3D" id="1.50.10.20">
    <property type="match status" value="1"/>
</dbReference>
<sequence>MNHSVASPQEAAVAVHELARRLYEPDRVAGEIPPGLELSLSSGYPGLALLFAELAHTEEEYREVAHAYLSAAARHASGGDQVGLHSGLPALAFATLSAVEALGEYAEVFGRLDPRIVGRAQDLVRAERDRLDEGVPGTCPDVYGVPTGLAGLGCYLLARGADHLSTLEDVLSCLVELTEPVQVDGRWVPGWYVQEESTGFLTGLGYGVCGPLALLALAWLSEVRVPYQDEAIERIAGWLLAWCQRDEAGPWWPAAVGLAEQLAGPGETSRPCLASWEFGTPGVARALQLAARALGEPDWELLAVEAARAVFTRPTDRWGAGDMWRTRAPGLRSGWAGLLQVTWRIARDSGDSELAERLPWLAGRLLEEYDADATFGFPQAGFLDGAAGVALALRTYATDTEPASGWDSALLLA</sequence>
<dbReference type="AlphaFoldDB" id="A0A132MUX9"/>
<proteinExistence type="predicted"/>
<evidence type="ECO:0000313" key="1">
    <source>
        <dbReference type="EMBL" id="KWX01639.1"/>
    </source>
</evidence>
<dbReference type="SMART" id="SM01260">
    <property type="entry name" value="LANC_like"/>
    <property type="match status" value="1"/>
</dbReference>
<dbReference type="EMBL" id="LAXD01000001">
    <property type="protein sequence ID" value="KWX01639.1"/>
    <property type="molecule type" value="Genomic_DNA"/>
</dbReference>
<protein>
    <recommendedName>
        <fullName evidence="3">Lanthionine synthetase</fullName>
    </recommendedName>
</protein>
<organism evidence="1 2">
    <name type="scientific">Carbonactinospora thermoautotrophica</name>
    <dbReference type="NCBI Taxonomy" id="1469144"/>
    <lineage>
        <taxon>Bacteria</taxon>
        <taxon>Bacillati</taxon>
        <taxon>Actinomycetota</taxon>
        <taxon>Actinomycetes</taxon>
        <taxon>Kitasatosporales</taxon>
        <taxon>Carbonactinosporaceae</taxon>
        <taxon>Carbonactinospora</taxon>
    </lineage>
</organism>
<dbReference type="Pfam" id="PF05147">
    <property type="entry name" value="LANC_like"/>
    <property type="match status" value="1"/>
</dbReference>
<dbReference type="STRING" id="1469144.LI90_2671"/>
<gene>
    <name evidence="1" type="ORF">LI90_2671</name>
</gene>
<dbReference type="CDD" id="cd04793">
    <property type="entry name" value="LanC"/>
    <property type="match status" value="1"/>
</dbReference>
<dbReference type="PRINTS" id="PR01955">
    <property type="entry name" value="LANCFRANKIA"/>
</dbReference>
<evidence type="ECO:0000313" key="2">
    <source>
        <dbReference type="Proteomes" id="UP000070188"/>
    </source>
</evidence>
<dbReference type="RefSeq" id="WP_066888242.1">
    <property type="nucleotide sequence ID" value="NZ_JYIJ01000018.1"/>
</dbReference>
<comment type="caution">
    <text evidence="1">The sequence shown here is derived from an EMBL/GenBank/DDBJ whole genome shotgun (WGS) entry which is preliminary data.</text>
</comment>
<dbReference type="GO" id="GO:0031179">
    <property type="term" value="P:peptide modification"/>
    <property type="evidence" value="ECO:0007669"/>
    <property type="project" value="InterPro"/>
</dbReference>